<dbReference type="PANTHER" id="PTHR43877:SF2">
    <property type="entry name" value="AMINOALKYLPHOSPHONATE N-ACETYLTRANSFERASE-RELATED"/>
    <property type="match status" value="1"/>
</dbReference>
<evidence type="ECO:0000256" key="2">
    <source>
        <dbReference type="ARBA" id="ARBA00023315"/>
    </source>
</evidence>
<dbReference type="SUPFAM" id="SSF55729">
    <property type="entry name" value="Acyl-CoA N-acyltransferases (Nat)"/>
    <property type="match status" value="1"/>
</dbReference>
<dbReference type="Pfam" id="PF00583">
    <property type="entry name" value="Acetyltransf_1"/>
    <property type="match status" value="1"/>
</dbReference>
<dbReference type="InterPro" id="IPR000182">
    <property type="entry name" value="GNAT_dom"/>
</dbReference>
<feature type="domain" description="N-acetyltransferase" evidence="3">
    <location>
        <begin position="3"/>
        <end position="147"/>
    </location>
</feature>
<evidence type="ECO:0000256" key="1">
    <source>
        <dbReference type="ARBA" id="ARBA00022679"/>
    </source>
</evidence>
<protein>
    <submittedName>
        <fullName evidence="4">Unannotated protein</fullName>
    </submittedName>
</protein>
<sequence length="147" mass="16859">MALSIRPVSILDIDDLVRLVEGYRAFYKQEPNTQTKEYLVDRILGGQVVAFIAQLESRAIGFTMIYPTYSTVSLTRIWLLNDLFVDFNYRGQGIANALVQAAETAAKEAGASRIWLRTAEDNVIAQRLYESRGWVQDKVFRRYDLIF</sequence>
<proteinExistence type="predicted"/>
<reference evidence="4" key="1">
    <citation type="submission" date="2020-05" db="EMBL/GenBank/DDBJ databases">
        <authorList>
            <person name="Chiriac C."/>
            <person name="Salcher M."/>
            <person name="Ghai R."/>
            <person name="Kavagutti S V."/>
        </authorList>
    </citation>
    <scope>NUCLEOTIDE SEQUENCE</scope>
</reference>
<dbReference type="EMBL" id="CAESAJ010000001">
    <property type="protein sequence ID" value="CAB4329262.1"/>
    <property type="molecule type" value="Genomic_DNA"/>
</dbReference>
<gene>
    <name evidence="4" type="ORF">UFOPK3770_00016</name>
</gene>
<dbReference type="Gene3D" id="3.40.630.30">
    <property type="match status" value="1"/>
</dbReference>
<dbReference type="PROSITE" id="PS51186">
    <property type="entry name" value="GNAT"/>
    <property type="match status" value="1"/>
</dbReference>
<dbReference type="GO" id="GO:0016747">
    <property type="term" value="F:acyltransferase activity, transferring groups other than amino-acyl groups"/>
    <property type="evidence" value="ECO:0007669"/>
    <property type="project" value="InterPro"/>
</dbReference>
<dbReference type="PANTHER" id="PTHR43877">
    <property type="entry name" value="AMINOALKYLPHOSPHONATE N-ACETYLTRANSFERASE-RELATED-RELATED"/>
    <property type="match status" value="1"/>
</dbReference>
<dbReference type="InterPro" id="IPR050832">
    <property type="entry name" value="Bact_Acetyltransf"/>
</dbReference>
<accession>A0A6J5YKF1</accession>
<evidence type="ECO:0000313" key="4">
    <source>
        <dbReference type="EMBL" id="CAB4329262.1"/>
    </source>
</evidence>
<keyword evidence="1" id="KW-0808">Transferase</keyword>
<dbReference type="CDD" id="cd04301">
    <property type="entry name" value="NAT_SF"/>
    <property type="match status" value="1"/>
</dbReference>
<dbReference type="InterPro" id="IPR016181">
    <property type="entry name" value="Acyl_CoA_acyltransferase"/>
</dbReference>
<organism evidence="4">
    <name type="scientific">freshwater metagenome</name>
    <dbReference type="NCBI Taxonomy" id="449393"/>
    <lineage>
        <taxon>unclassified sequences</taxon>
        <taxon>metagenomes</taxon>
        <taxon>ecological metagenomes</taxon>
    </lineage>
</organism>
<evidence type="ECO:0000259" key="3">
    <source>
        <dbReference type="PROSITE" id="PS51186"/>
    </source>
</evidence>
<name>A0A6J5YKF1_9ZZZZ</name>
<dbReference type="AlphaFoldDB" id="A0A6J5YKF1"/>
<keyword evidence="2" id="KW-0012">Acyltransferase</keyword>